<dbReference type="InterPro" id="IPR011006">
    <property type="entry name" value="CheY-like_superfamily"/>
</dbReference>
<gene>
    <name evidence="4" type="primary">rpfG_1</name>
    <name evidence="4" type="ORF">Pla8534_24110</name>
</gene>
<dbReference type="SUPFAM" id="SSF109604">
    <property type="entry name" value="HD-domain/PDEase-like"/>
    <property type="match status" value="1"/>
</dbReference>
<evidence type="ECO:0000313" key="5">
    <source>
        <dbReference type="Proteomes" id="UP000317648"/>
    </source>
</evidence>
<dbReference type="GO" id="GO:0071111">
    <property type="term" value="F:cyclic-guanylate-specific phosphodiesterase activity"/>
    <property type="evidence" value="ECO:0007669"/>
    <property type="project" value="UniProtKB-EC"/>
</dbReference>
<accession>A0A518DS03</accession>
<keyword evidence="5" id="KW-1185">Reference proteome</keyword>
<dbReference type="Pfam" id="PF13487">
    <property type="entry name" value="HD_5"/>
    <property type="match status" value="1"/>
</dbReference>
<dbReference type="PANTHER" id="PTHR45228">
    <property type="entry name" value="CYCLIC DI-GMP PHOSPHODIESTERASE TM_0186-RELATED"/>
    <property type="match status" value="1"/>
</dbReference>
<feature type="domain" description="HD-GYP" evidence="3">
    <location>
        <begin position="158"/>
        <end position="368"/>
    </location>
</feature>
<dbReference type="PROSITE" id="PS51832">
    <property type="entry name" value="HD_GYP"/>
    <property type="match status" value="1"/>
</dbReference>
<organism evidence="4 5">
    <name type="scientific">Lignipirellula cremea</name>
    <dbReference type="NCBI Taxonomy" id="2528010"/>
    <lineage>
        <taxon>Bacteria</taxon>
        <taxon>Pseudomonadati</taxon>
        <taxon>Planctomycetota</taxon>
        <taxon>Planctomycetia</taxon>
        <taxon>Pirellulales</taxon>
        <taxon>Pirellulaceae</taxon>
        <taxon>Lignipirellula</taxon>
    </lineage>
</organism>
<dbReference type="AlphaFoldDB" id="A0A518DS03"/>
<evidence type="ECO:0000256" key="1">
    <source>
        <dbReference type="PROSITE-ProRule" id="PRU00169"/>
    </source>
</evidence>
<name>A0A518DS03_9BACT</name>
<dbReference type="PROSITE" id="PS50110">
    <property type="entry name" value="RESPONSE_REGULATORY"/>
    <property type="match status" value="1"/>
</dbReference>
<keyword evidence="4" id="KW-0378">Hydrolase</keyword>
<dbReference type="Pfam" id="PF00072">
    <property type="entry name" value="Response_reg"/>
    <property type="match status" value="1"/>
</dbReference>
<dbReference type="CDD" id="cd00077">
    <property type="entry name" value="HDc"/>
    <property type="match status" value="1"/>
</dbReference>
<dbReference type="SMART" id="SM00448">
    <property type="entry name" value="REC"/>
    <property type="match status" value="1"/>
</dbReference>
<keyword evidence="1" id="KW-0597">Phosphoprotein</keyword>
<dbReference type="Proteomes" id="UP000317648">
    <property type="component" value="Chromosome"/>
</dbReference>
<proteinExistence type="predicted"/>
<dbReference type="SMART" id="SM00471">
    <property type="entry name" value="HDc"/>
    <property type="match status" value="1"/>
</dbReference>
<dbReference type="Gene3D" id="1.10.3210.10">
    <property type="entry name" value="Hypothetical protein af1432"/>
    <property type="match status" value="1"/>
</dbReference>
<dbReference type="RefSeq" id="WP_145053183.1">
    <property type="nucleotide sequence ID" value="NZ_CP036433.1"/>
</dbReference>
<dbReference type="GO" id="GO:0000160">
    <property type="term" value="P:phosphorelay signal transduction system"/>
    <property type="evidence" value="ECO:0007669"/>
    <property type="project" value="InterPro"/>
</dbReference>
<dbReference type="InterPro" id="IPR037522">
    <property type="entry name" value="HD_GYP_dom"/>
</dbReference>
<dbReference type="KEGG" id="lcre:Pla8534_24110"/>
<dbReference type="Gene3D" id="3.40.50.2300">
    <property type="match status" value="1"/>
</dbReference>
<evidence type="ECO:0000259" key="2">
    <source>
        <dbReference type="PROSITE" id="PS50110"/>
    </source>
</evidence>
<sequence>MHASPPTRNVLIVDDDPAIRQFFGALLSRTSTVREASDADEALEIIKHWTPDVVLLDIVMPGMDGYEACQRLKACLGADAPQVIMVSGRSEEAGMAKAFEMGADDYLVKPVDHVEFCSRVDLHFRLRESRTATVELQRQVDSNHQKLKQILVERAEQIVAIQDVAVFTLAKVAESRDNDTGQHIVRLREYAQRLAIELKQDEPYTLVINEAFLADLYRSSPLHDIGKVGIPDAILLKPGRLTPSEFETMKRHAVIGANILHEAVMQTKGGGFLAMAATIAQFHHERWDGQGYPAGLIGEEIPLPARIVSVADVYDALTSERPYKKAWTPAEAKDLIQKGAGTQFDPAVVAAFERCFDDFLRLQERYADQEAVVTGAMTFMEFDLPETT</sequence>
<dbReference type="CDD" id="cd17574">
    <property type="entry name" value="REC_OmpR"/>
    <property type="match status" value="1"/>
</dbReference>
<protein>
    <submittedName>
        <fullName evidence="4">Cyclic di-GMP phosphodiesterase response regulator RpfG</fullName>
        <ecNumber evidence="4">3.1.4.52</ecNumber>
    </submittedName>
</protein>
<dbReference type="InterPro" id="IPR052020">
    <property type="entry name" value="Cyclic_di-GMP/3'3'-cGAMP_PDE"/>
</dbReference>
<feature type="domain" description="Response regulatory" evidence="2">
    <location>
        <begin position="9"/>
        <end position="124"/>
    </location>
</feature>
<dbReference type="EMBL" id="CP036433">
    <property type="protein sequence ID" value="QDU94618.1"/>
    <property type="molecule type" value="Genomic_DNA"/>
</dbReference>
<evidence type="ECO:0000259" key="3">
    <source>
        <dbReference type="PROSITE" id="PS51832"/>
    </source>
</evidence>
<dbReference type="SUPFAM" id="SSF52172">
    <property type="entry name" value="CheY-like"/>
    <property type="match status" value="1"/>
</dbReference>
<dbReference type="InterPro" id="IPR003607">
    <property type="entry name" value="HD/PDEase_dom"/>
</dbReference>
<feature type="modified residue" description="4-aspartylphosphate" evidence="1">
    <location>
        <position position="57"/>
    </location>
</feature>
<dbReference type="OrthoDB" id="9804747at2"/>
<dbReference type="EC" id="3.1.4.52" evidence="4"/>
<evidence type="ECO:0000313" key="4">
    <source>
        <dbReference type="EMBL" id="QDU94618.1"/>
    </source>
</evidence>
<dbReference type="InterPro" id="IPR001789">
    <property type="entry name" value="Sig_transdc_resp-reg_receiver"/>
</dbReference>
<reference evidence="4 5" key="1">
    <citation type="submission" date="2019-02" db="EMBL/GenBank/DDBJ databases">
        <title>Deep-cultivation of Planctomycetes and their phenomic and genomic characterization uncovers novel biology.</title>
        <authorList>
            <person name="Wiegand S."/>
            <person name="Jogler M."/>
            <person name="Boedeker C."/>
            <person name="Pinto D."/>
            <person name="Vollmers J."/>
            <person name="Rivas-Marin E."/>
            <person name="Kohn T."/>
            <person name="Peeters S.H."/>
            <person name="Heuer A."/>
            <person name="Rast P."/>
            <person name="Oberbeckmann S."/>
            <person name="Bunk B."/>
            <person name="Jeske O."/>
            <person name="Meyerdierks A."/>
            <person name="Storesund J.E."/>
            <person name="Kallscheuer N."/>
            <person name="Luecker S."/>
            <person name="Lage O.M."/>
            <person name="Pohl T."/>
            <person name="Merkel B.J."/>
            <person name="Hornburger P."/>
            <person name="Mueller R.-W."/>
            <person name="Bruemmer F."/>
            <person name="Labrenz M."/>
            <person name="Spormann A.M."/>
            <person name="Op den Camp H."/>
            <person name="Overmann J."/>
            <person name="Amann R."/>
            <person name="Jetten M.S.M."/>
            <person name="Mascher T."/>
            <person name="Medema M.H."/>
            <person name="Devos D.P."/>
            <person name="Kaster A.-K."/>
            <person name="Ovreas L."/>
            <person name="Rohde M."/>
            <person name="Galperin M.Y."/>
            <person name="Jogler C."/>
        </authorList>
    </citation>
    <scope>NUCLEOTIDE SEQUENCE [LARGE SCALE GENOMIC DNA]</scope>
    <source>
        <strain evidence="4 5">Pla85_3_4</strain>
    </source>
</reference>